<proteinExistence type="predicted"/>
<evidence type="ECO:0000313" key="2">
    <source>
        <dbReference type="EMBL" id="MEN7538067.1"/>
    </source>
</evidence>
<protein>
    <submittedName>
        <fullName evidence="2">Uncharacterized protein</fullName>
    </submittedName>
</protein>
<sequence>MRDEEKPYVCIRHGWIVQITPRNAAGWRGLGLWMLLLALPTTGFVALSAAGLAPDIMLAVTGAFLVLVAGWAVVMIRWMMARSEIVDMKDLEAFKRQQKKSRRR</sequence>
<feature type="transmembrane region" description="Helical" evidence="1">
    <location>
        <begin position="30"/>
        <end position="50"/>
    </location>
</feature>
<evidence type="ECO:0000313" key="3">
    <source>
        <dbReference type="Proteomes" id="UP001484535"/>
    </source>
</evidence>
<feature type="transmembrane region" description="Helical" evidence="1">
    <location>
        <begin position="56"/>
        <end position="79"/>
    </location>
</feature>
<dbReference type="EMBL" id="JBDLBR010000004">
    <property type="protein sequence ID" value="MEN7538067.1"/>
    <property type="molecule type" value="Genomic_DNA"/>
</dbReference>
<accession>A0ABV0CZF4</accession>
<reference evidence="2 3" key="1">
    <citation type="submission" date="2024-05" db="EMBL/GenBank/DDBJ databases">
        <authorList>
            <person name="Park S."/>
        </authorList>
    </citation>
    <scope>NUCLEOTIDE SEQUENCE [LARGE SCALE GENOMIC DNA]</scope>
    <source>
        <strain evidence="2 3">DGU5</strain>
    </source>
</reference>
<dbReference type="RefSeq" id="WP_346785522.1">
    <property type="nucleotide sequence ID" value="NZ_JBDLBR010000004.1"/>
</dbReference>
<gene>
    <name evidence="2" type="ORF">ABDJ38_12865</name>
</gene>
<comment type="caution">
    <text evidence="2">The sequence shown here is derived from an EMBL/GenBank/DDBJ whole genome shotgun (WGS) entry which is preliminary data.</text>
</comment>
<name>A0ABV0CZF4_9SPHN</name>
<keyword evidence="1" id="KW-0472">Membrane</keyword>
<keyword evidence="3" id="KW-1185">Reference proteome</keyword>
<organism evidence="2 3">
    <name type="scientific">Aurantiacibacter flavus</name>
    <dbReference type="NCBI Taxonomy" id="3145232"/>
    <lineage>
        <taxon>Bacteria</taxon>
        <taxon>Pseudomonadati</taxon>
        <taxon>Pseudomonadota</taxon>
        <taxon>Alphaproteobacteria</taxon>
        <taxon>Sphingomonadales</taxon>
        <taxon>Erythrobacteraceae</taxon>
        <taxon>Aurantiacibacter</taxon>
    </lineage>
</organism>
<dbReference type="Proteomes" id="UP001484535">
    <property type="component" value="Unassembled WGS sequence"/>
</dbReference>
<evidence type="ECO:0000256" key="1">
    <source>
        <dbReference type="SAM" id="Phobius"/>
    </source>
</evidence>
<keyword evidence="1" id="KW-1133">Transmembrane helix</keyword>
<keyword evidence="1" id="KW-0812">Transmembrane</keyword>